<dbReference type="Gene3D" id="2.40.50.100">
    <property type="match status" value="1"/>
</dbReference>
<protein>
    <recommendedName>
        <fullName evidence="7">Multidrug resistance efflux pump</fullName>
    </recommendedName>
</protein>
<dbReference type="EMBL" id="JABAEW010000103">
    <property type="protein sequence ID" value="NMD89321.1"/>
    <property type="molecule type" value="Genomic_DNA"/>
</dbReference>
<gene>
    <name evidence="5" type="ORF">HF882_22300</name>
</gene>
<organism evidence="5 6">
    <name type="scientific">Victivallis vadensis</name>
    <dbReference type="NCBI Taxonomy" id="172901"/>
    <lineage>
        <taxon>Bacteria</taxon>
        <taxon>Pseudomonadati</taxon>
        <taxon>Lentisphaerota</taxon>
        <taxon>Lentisphaeria</taxon>
        <taxon>Victivallales</taxon>
        <taxon>Victivallaceae</taxon>
        <taxon>Victivallis</taxon>
    </lineage>
</organism>
<dbReference type="PANTHER" id="PTHR32347">
    <property type="entry name" value="EFFLUX SYSTEM COMPONENT YKNX-RELATED"/>
    <property type="match status" value="1"/>
</dbReference>
<name>A0A848B2D9_9BACT</name>
<evidence type="ECO:0000313" key="6">
    <source>
        <dbReference type="Proteomes" id="UP000576225"/>
    </source>
</evidence>
<evidence type="ECO:0000256" key="4">
    <source>
        <dbReference type="SAM" id="Phobius"/>
    </source>
</evidence>
<keyword evidence="2 3" id="KW-0175">Coiled coil</keyword>
<comment type="caution">
    <text evidence="5">The sequence shown here is derived from an EMBL/GenBank/DDBJ whole genome shotgun (WGS) entry which is preliminary data.</text>
</comment>
<evidence type="ECO:0000313" key="5">
    <source>
        <dbReference type="EMBL" id="NMD89321.1"/>
    </source>
</evidence>
<dbReference type="RefSeq" id="WP_168964225.1">
    <property type="nucleotide sequence ID" value="NZ_JABAEW010000103.1"/>
</dbReference>
<evidence type="ECO:0008006" key="7">
    <source>
        <dbReference type="Google" id="ProtNLM"/>
    </source>
</evidence>
<keyword evidence="4" id="KW-1133">Transmembrane helix</keyword>
<keyword evidence="4" id="KW-0812">Transmembrane</keyword>
<accession>A0A848B2D9</accession>
<comment type="subcellular location">
    <subcellularLocation>
        <location evidence="1">Cell envelope</location>
    </subcellularLocation>
</comment>
<dbReference type="AlphaFoldDB" id="A0A848B2D9"/>
<dbReference type="Proteomes" id="UP000576225">
    <property type="component" value="Unassembled WGS sequence"/>
</dbReference>
<dbReference type="GO" id="GO:0030313">
    <property type="term" value="C:cell envelope"/>
    <property type="evidence" value="ECO:0007669"/>
    <property type="project" value="UniProtKB-SubCell"/>
</dbReference>
<keyword evidence="4" id="KW-0472">Membrane</keyword>
<sequence>MALKDKICLILVNAFIVMVLLIIAFGILVFFYVLEIKHDTTVLSSHPKMIYGVGFVRGIGQVTLKNKYSGFVSKVNFFSQQRVKKGDVILEYDDYDIRLKIMDIQNEISELKKEVELKQLSLAIKKIDPLPSDYRNLKWKRLSAEEKFRRFQHEMEVYDRLYKNKIVSELSMREKIQIFQDSKAEFKRYSDDEELLKQGLETLYIQTAEKELENTRLKLQNRTDKLNLLLEELKYYRIVAPMDGLCITNSDTVHGYNEAGCSAAVVHNDSKKIIYAYFEEREVGYIVIGKSCRFRSTEYDSKQEGFAVVTPYEVKKERTTWGDKCFFLVKFSIDKEVRPLRIDSTGQVEIDIQSMMQSNLTARRTEKRTR</sequence>
<proteinExistence type="predicted"/>
<dbReference type="Gene3D" id="2.40.30.170">
    <property type="match status" value="1"/>
</dbReference>
<evidence type="ECO:0000256" key="1">
    <source>
        <dbReference type="ARBA" id="ARBA00004196"/>
    </source>
</evidence>
<feature type="coiled-coil region" evidence="3">
    <location>
        <begin position="205"/>
        <end position="232"/>
    </location>
</feature>
<dbReference type="InterPro" id="IPR050465">
    <property type="entry name" value="UPF0194_transport"/>
</dbReference>
<dbReference type="PANTHER" id="PTHR32347:SF14">
    <property type="entry name" value="EFFLUX SYSTEM COMPONENT YKNX-RELATED"/>
    <property type="match status" value="1"/>
</dbReference>
<evidence type="ECO:0000256" key="2">
    <source>
        <dbReference type="ARBA" id="ARBA00023054"/>
    </source>
</evidence>
<reference evidence="5 6" key="1">
    <citation type="submission" date="2020-04" db="EMBL/GenBank/DDBJ databases">
        <authorList>
            <person name="Hitch T.C.A."/>
            <person name="Wylensek D."/>
            <person name="Clavel T."/>
        </authorList>
    </citation>
    <scope>NUCLEOTIDE SEQUENCE [LARGE SCALE GENOMIC DNA]</scope>
    <source>
        <strain evidence="5 6">COR2-253-APC-1A</strain>
    </source>
</reference>
<evidence type="ECO:0000256" key="3">
    <source>
        <dbReference type="SAM" id="Coils"/>
    </source>
</evidence>
<dbReference type="Gene3D" id="1.10.287.470">
    <property type="entry name" value="Helix hairpin bin"/>
    <property type="match status" value="1"/>
</dbReference>
<feature type="transmembrane region" description="Helical" evidence="4">
    <location>
        <begin position="7"/>
        <end position="34"/>
    </location>
</feature>